<dbReference type="SUPFAM" id="SSF53850">
    <property type="entry name" value="Periplasmic binding protein-like II"/>
    <property type="match status" value="1"/>
</dbReference>
<dbReference type="Pfam" id="PF03466">
    <property type="entry name" value="LysR_substrate"/>
    <property type="match status" value="1"/>
</dbReference>
<feature type="domain" description="HTH lysR-type" evidence="5">
    <location>
        <begin position="6"/>
        <end position="63"/>
    </location>
</feature>
<dbReference type="CDD" id="cd08432">
    <property type="entry name" value="PBP2_GcdR_TrpI_HvrB_AmpR_like"/>
    <property type="match status" value="1"/>
</dbReference>
<dbReference type="InterPro" id="IPR005119">
    <property type="entry name" value="LysR_subst-bd"/>
</dbReference>
<dbReference type="PRINTS" id="PR00039">
    <property type="entry name" value="HTHLYSR"/>
</dbReference>
<dbReference type="AlphaFoldDB" id="A0A7X0MWG4"/>
<organism evidence="6 7">
    <name type="scientific">Pseudoteredinibacter isoporae</name>
    <dbReference type="NCBI Taxonomy" id="570281"/>
    <lineage>
        <taxon>Bacteria</taxon>
        <taxon>Pseudomonadati</taxon>
        <taxon>Pseudomonadota</taxon>
        <taxon>Gammaproteobacteria</taxon>
        <taxon>Cellvibrionales</taxon>
        <taxon>Cellvibrionaceae</taxon>
        <taxon>Pseudoteredinibacter</taxon>
    </lineage>
</organism>
<dbReference type="Pfam" id="PF00126">
    <property type="entry name" value="HTH_1"/>
    <property type="match status" value="1"/>
</dbReference>
<evidence type="ECO:0000256" key="1">
    <source>
        <dbReference type="ARBA" id="ARBA00009437"/>
    </source>
</evidence>
<proteinExistence type="inferred from homology"/>
<evidence type="ECO:0000313" key="7">
    <source>
        <dbReference type="Proteomes" id="UP000528457"/>
    </source>
</evidence>
<name>A0A7X0MWG4_9GAMM</name>
<dbReference type="Gene3D" id="1.10.10.10">
    <property type="entry name" value="Winged helix-like DNA-binding domain superfamily/Winged helix DNA-binding domain"/>
    <property type="match status" value="1"/>
</dbReference>
<accession>A0A7X0MWG4</accession>
<comment type="caution">
    <text evidence="6">The sequence shown here is derived from an EMBL/GenBank/DDBJ whole genome shotgun (WGS) entry which is preliminary data.</text>
</comment>
<dbReference type="PROSITE" id="PS50931">
    <property type="entry name" value="HTH_LYSR"/>
    <property type="match status" value="1"/>
</dbReference>
<sequence>MAKYLPSTQALQCFDAVAELLSVTRASQRLNMTQSAVSRQIAGLEAGLEVQLFRREKQRLFLTERGRAYWEEVRELLRRLHNASQKLQGKVSGRIRLGVEPAIASRWLVPRLAAFKQRHPELDIELLTDMETLYHEADSYDIAILYGLGSWPDLEAEFLMEDTLVAVCAPALLQQFGQITQRRDALRFPLLHHTSKPSSSGAWLKAAGLAEHEIDALPGSRLQSFSLIEQVAAEGLGLAILPDYFVAAEIQEGKLVLACEESLPCEERYFVVRPKRFGEDLAVNAVKQWLLGL</sequence>
<dbReference type="Proteomes" id="UP000528457">
    <property type="component" value="Unassembled WGS sequence"/>
</dbReference>
<dbReference type="PANTHER" id="PTHR30537:SF26">
    <property type="entry name" value="GLYCINE CLEAVAGE SYSTEM TRANSCRIPTIONAL ACTIVATOR"/>
    <property type="match status" value="1"/>
</dbReference>
<reference evidence="6 7" key="1">
    <citation type="submission" date="2020-08" db="EMBL/GenBank/DDBJ databases">
        <title>Genomic Encyclopedia of Type Strains, Phase IV (KMG-IV): sequencing the most valuable type-strain genomes for metagenomic binning, comparative biology and taxonomic classification.</title>
        <authorList>
            <person name="Goeker M."/>
        </authorList>
    </citation>
    <scope>NUCLEOTIDE SEQUENCE [LARGE SCALE GENOMIC DNA]</scope>
    <source>
        <strain evidence="6 7">DSM 22368</strain>
    </source>
</reference>
<dbReference type="InterPro" id="IPR000847">
    <property type="entry name" value="LysR_HTH_N"/>
</dbReference>
<dbReference type="InterPro" id="IPR036388">
    <property type="entry name" value="WH-like_DNA-bd_sf"/>
</dbReference>
<protein>
    <submittedName>
        <fullName evidence="6">DNA-binding transcriptional LysR family regulator</fullName>
    </submittedName>
</protein>
<dbReference type="GO" id="GO:0006351">
    <property type="term" value="P:DNA-templated transcription"/>
    <property type="evidence" value="ECO:0007669"/>
    <property type="project" value="TreeGrafter"/>
</dbReference>
<dbReference type="GO" id="GO:0043565">
    <property type="term" value="F:sequence-specific DNA binding"/>
    <property type="evidence" value="ECO:0007669"/>
    <property type="project" value="TreeGrafter"/>
</dbReference>
<dbReference type="SUPFAM" id="SSF46785">
    <property type="entry name" value="Winged helix' DNA-binding domain"/>
    <property type="match status" value="1"/>
</dbReference>
<keyword evidence="3 6" id="KW-0238">DNA-binding</keyword>
<dbReference type="FunFam" id="1.10.10.10:FF:000001">
    <property type="entry name" value="LysR family transcriptional regulator"/>
    <property type="match status" value="1"/>
</dbReference>
<keyword evidence="7" id="KW-1185">Reference proteome</keyword>
<dbReference type="RefSeq" id="WP_166845403.1">
    <property type="nucleotide sequence ID" value="NZ_JAAONY010000002.1"/>
</dbReference>
<evidence type="ECO:0000256" key="4">
    <source>
        <dbReference type="ARBA" id="ARBA00023163"/>
    </source>
</evidence>
<dbReference type="GO" id="GO:0003700">
    <property type="term" value="F:DNA-binding transcription factor activity"/>
    <property type="evidence" value="ECO:0007669"/>
    <property type="project" value="InterPro"/>
</dbReference>
<dbReference type="Gene3D" id="3.40.190.10">
    <property type="entry name" value="Periplasmic binding protein-like II"/>
    <property type="match status" value="2"/>
</dbReference>
<keyword evidence="2" id="KW-0805">Transcription regulation</keyword>
<dbReference type="FunCoup" id="A0A7X0MWG4">
    <property type="interactions" value="26"/>
</dbReference>
<keyword evidence="4" id="KW-0804">Transcription</keyword>
<dbReference type="PANTHER" id="PTHR30537">
    <property type="entry name" value="HTH-TYPE TRANSCRIPTIONAL REGULATOR"/>
    <property type="match status" value="1"/>
</dbReference>
<evidence type="ECO:0000256" key="3">
    <source>
        <dbReference type="ARBA" id="ARBA00023125"/>
    </source>
</evidence>
<dbReference type="InterPro" id="IPR058163">
    <property type="entry name" value="LysR-type_TF_proteobact-type"/>
</dbReference>
<evidence type="ECO:0000313" key="6">
    <source>
        <dbReference type="EMBL" id="MBB6522691.1"/>
    </source>
</evidence>
<comment type="similarity">
    <text evidence="1">Belongs to the LysR transcriptional regulatory family.</text>
</comment>
<dbReference type="EMBL" id="JACHHT010000002">
    <property type="protein sequence ID" value="MBB6522691.1"/>
    <property type="molecule type" value="Genomic_DNA"/>
</dbReference>
<dbReference type="InParanoid" id="A0A7X0MWG4"/>
<evidence type="ECO:0000259" key="5">
    <source>
        <dbReference type="PROSITE" id="PS50931"/>
    </source>
</evidence>
<evidence type="ECO:0000256" key="2">
    <source>
        <dbReference type="ARBA" id="ARBA00023015"/>
    </source>
</evidence>
<dbReference type="InterPro" id="IPR036390">
    <property type="entry name" value="WH_DNA-bd_sf"/>
</dbReference>
<gene>
    <name evidence="6" type="ORF">HNR48_002976</name>
</gene>